<sequence>MSTGKIIGIVFWSIMFVALYDVPWVGPIIGIILISTEPLMLLVLISIVLNIPAWLCASVVVGCIIMREWRLMIASKVS</sequence>
<comment type="caution">
    <text evidence="2">The sequence shown here is derived from an EMBL/GenBank/DDBJ whole genome shotgun (WGS) entry which is preliminary data.</text>
</comment>
<keyword evidence="1" id="KW-0812">Transmembrane</keyword>
<organism evidence="2 3">
    <name type="scientific">Candidatus Scalindua rubra</name>
    <dbReference type="NCBI Taxonomy" id="1872076"/>
    <lineage>
        <taxon>Bacteria</taxon>
        <taxon>Pseudomonadati</taxon>
        <taxon>Planctomycetota</taxon>
        <taxon>Candidatus Brocadiia</taxon>
        <taxon>Candidatus Brocadiales</taxon>
        <taxon>Candidatus Scalinduaceae</taxon>
        <taxon>Candidatus Scalindua</taxon>
    </lineage>
</organism>
<proteinExistence type="predicted"/>
<evidence type="ECO:0000313" key="3">
    <source>
        <dbReference type="Proteomes" id="UP000094056"/>
    </source>
</evidence>
<dbReference type="AlphaFoldDB" id="A0A1E3X2T9"/>
<protein>
    <submittedName>
        <fullName evidence="2">Uncharacterized protein</fullName>
    </submittedName>
</protein>
<accession>A0A1E3X2T9</accession>
<evidence type="ECO:0000313" key="2">
    <source>
        <dbReference type="EMBL" id="ODS29960.1"/>
    </source>
</evidence>
<reference evidence="2 3" key="1">
    <citation type="submission" date="2016-07" db="EMBL/GenBank/DDBJ databases">
        <title>Draft genome of Scalindua rubra, obtained from a brine-seawater interface in the Red Sea, sheds light on salt adaptation in anammox bacteria.</title>
        <authorList>
            <person name="Speth D.R."/>
            <person name="Lagkouvardos I."/>
            <person name="Wang Y."/>
            <person name="Qian P.-Y."/>
            <person name="Dutilh B.E."/>
            <person name="Jetten M.S."/>
        </authorList>
    </citation>
    <scope>NUCLEOTIDE SEQUENCE [LARGE SCALE GENOMIC DNA]</scope>
    <source>
        <strain evidence="2">BSI-1</strain>
    </source>
</reference>
<keyword evidence="1" id="KW-1133">Transmembrane helix</keyword>
<feature type="transmembrane region" description="Helical" evidence="1">
    <location>
        <begin position="7"/>
        <end position="34"/>
    </location>
</feature>
<name>A0A1E3X2T9_9BACT</name>
<dbReference type="EMBL" id="MAYW01000318">
    <property type="protein sequence ID" value="ODS29960.1"/>
    <property type="molecule type" value="Genomic_DNA"/>
</dbReference>
<keyword evidence="1" id="KW-0472">Membrane</keyword>
<evidence type="ECO:0000256" key="1">
    <source>
        <dbReference type="SAM" id="Phobius"/>
    </source>
</evidence>
<feature type="transmembrane region" description="Helical" evidence="1">
    <location>
        <begin position="40"/>
        <end position="66"/>
    </location>
</feature>
<dbReference type="Proteomes" id="UP000094056">
    <property type="component" value="Unassembled WGS sequence"/>
</dbReference>
<gene>
    <name evidence="2" type="ORF">SCARUB_04934</name>
</gene>